<reference evidence="1 2" key="1">
    <citation type="submission" date="2014-09" db="EMBL/GenBank/DDBJ databases">
        <title>Genome sequencing of Methyloceanibacter caenitepidi Gela4.</title>
        <authorList>
            <person name="Takeuchi M."/>
            <person name="Susumu S."/>
            <person name="Kamagata Y."/>
            <person name="Oshima K."/>
            <person name="Hattori M."/>
            <person name="Iwasaki W."/>
        </authorList>
    </citation>
    <scope>NUCLEOTIDE SEQUENCE [LARGE SCALE GENOMIC DNA]</scope>
    <source>
        <strain evidence="1 2">Gela4</strain>
    </source>
</reference>
<dbReference type="EMBL" id="AP014648">
    <property type="protein sequence ID" value="BAQ18265.1"/>
    <property type="molecule type" value="Genomic_DNA"/>
</dbReference>
<gene>
    <name evidence="1" type="ORF">GL4_2832</name>
</gene>
<protein>
    <submittedName>
        <fullName evidence="1">Uncharacterized protein</fullName>
    </submittedName>
</protein>
<organism evidence="1 2">
    <name type="scientific">Methyloceanibacter caenitepidi</name>
    <dbReference type="NCBI Taxonomy" id="1384459"/>
    <lineage>
        <taxon>Bacteria</taxon>
        <taxon>Pseudomonadati</taxon>
        <taxon>Pseudomonadota</taxon>
        <taxon>Alphaproteobacteria</taxon>
        <taxon>Hyphomicrobiales</taxon>
        <taxon>Hyphomicrobiaceae</taxon>
        <taxon>Methyloceanibacter</taxon>
    </lineage>
</organism>
<dbReference type="AlphaFoldDB" id="A0A0A8K5S5"/>
<keyword evidence="2" id="KW-1185">Reference proteome</keyword>
<dbReference type="KEGG" id="mcg:GL4_2832"/>
<dbReference type="OrthoDB" id="8447500at2"/>
<evidence type="ECO:0000313" key="1">
    <source>
        <dbReference type="EMBL" id="BAQ18265.1"/>
    </source>
</evidence>
<name>A0A0A8K5S5_9HYPH</name>
<dbReference type="RefSeq" id="WP_156137614.1">
    <property type="nucleotide sequence ID" value="NZ_AP014648.1"/>
</dbReference>
<evidence type="ECO:0000313" key="2">
    <source>
        <dbReference type="Proteomes" id="UP000031643"/>
    </source>
</evidence>
<accession>A0A0A8K5S5</accession>
<sequence length="147" mass="15635">MPTWAKISAGLVLALILLGFAALKATSNKFGPLVQSQGTTYYGGDGPKIATVPCKTESDIRAAIARVHATFDHYGGASLEAFEKRAALEKGLPPLRIDTLYVITEDDKMRDGKSVLFIGLKADCVSTVFSFPARLYQELAAGRAGGV</sequence>
<dbReference type="Proteomes" id="UP000031643">
    <property type="component" value="Chromosome"/>
</dbReference>
<dbReference type="HOGENOM" id="CLU_1765860_0_0_5"/>
<dbReference type="STRING" id="1384459.GL4_2832"/>
<proteinExistence type="predicted"/>